<gene>
    <name evidence="5" type="ORF">Aiant_78240</name>
</gene>
<dbReference type="InterPro" id="IPR001845">
    <property type="entry name" value="HTH_ArsR_DNA-bd_dom"/>
</dbReference>
<protein>
    <submittedName>
        <fullName evidence="5">Transcriptional regulator</fullName>
    </submittedName>
</protein>
<dbReference type="SUPFAM" id="SSF46785">
    <property type="entry name" value="Winged helix' DNA-binding domain"/>
    <property type="match status" value="1"/>
</dbReference>
<keyword evidence="3" id="KW-0804">Transcription</keyword>
<keyword evidence="2" id="KW-0238">DNA-binding</keyword>
<feature type="domain" description="HTH arsR-type" evidence="4">
    <location>
        <begin position="264"/>
        <end position="336"/>
    </location>
</feature>
<evidence type="ECO:0000256" key="3">
    <source>
        <dbReference type="ARBA" id="ARBA00023163"/>
    </source>
</evidence>
<evidence type="ECO:0000256" key="2">
    <source>
        <dbReference type="ARBA" id="ARBA00023125"/>
    </source>
</evidence>
<evidence type="ECO:0000259" key="4">
    <source>
        <dbReference type="SMART" id="SM00418"/>
    </source>
</evidence>
<dbReference type="InterPro" id="IPR036388">
    <property type="entry name" value="WH-like_DNA-bd_sf"/>
</dbReference>
<dbReference type="InterPro" id="IPR036390">
    <property type="entry name" value="WH_DNA-bd_sf"/>
</dbReference>
<dbReference type="InterPro" id="IPR011991">
    <property type="entry name" value="ArsR-like_HTH"/>
</dbReference>
<dbReference type="PANTHER" id="PTHR43132:SF8">
    <property type="entry name" value="HTH-TYPE TRANSCRIPTIONAL REGULATOR KMTR"/>
    <property type="match status" value="1"/>
</dbReference>
<dbReference type="RefSeq" id="WP_189335023.1">
    <property type="nucleotide sequence ID" value="NZ_AP023356.1"/>
</dbReference>
<sequence>MLRIHFTVADAMKVRVVVLGPLAELQLSLNRLQRPGEQRWFGRWRAPTVAGARTLSPDVGDLARFLAPTAGLVDLFTLVGPAEEHAEAVDRLCRAPAGPLRAEFSFAPVVAGVRSGWIGDFAHGDRAARERLSGALDEYHELAIMPYWPRIRALLDSERAARVDVMARHGLDAMLAGLAPTLHWKSPVLEVPGYLGVNRQGAGVVTEVHLGGRGLVLAPSLFTSSDPGLFTPWNDDPAVLLYPVSLDAAAALRLWRRCDESGEKALAGLLGGTRAAALRVIADGCTTSELAQRIGISPGGASQHATVLREAGLVVSRRHRNTVRHTLTGLGAGLLNAV</sequence>
<dbReference type="PANTHER" id="PTHR43132">
    <property type="entry name" value="ARSENICAL RESISTANCE OPERON REPRESSOR ARSR-RELATED"/>
    <property type="match status" value="1"/>
</dbReference>
<evidence type="ECO:0000313" key="5">
    <source>
        <dbReference type="EMBL" id="BCJ47167.1"/>
    </source>
</evidence>
<evidence type="ECO:0000313" key="6">
    <source>
        <dbReference type="Proteomes" id="UP000676967"/>
    </source>
</evidence>
<name>A0ABM7M689_9ACTN</name>
<keyword evidence="1" id="KW-0805">Transcription regulation</keyword>
<dbReference type="CDD" id="cd00090">
    <property type="entry name" value="HTH_ARSR"/>
    <property type="match status" value="1"/>
</dbReference>
<accession>A0ABM7M689</accession>
<dbReference type="InterPro" id="IPR051011">
    <property type="entry name" value="Metal_resp_trans_reg"/>
</dbReference>
<organism evidence="5 6">
    <name type="scientific">Actinoplanes ianthinogenes</name>
    <dbReference type="NCBI Taxonomy" id="122358"/>
    <lineage>
        <taxon>Bacteria</taxon>
        <taxon>Bacillati</taxon>
        <taxon>Actinomycetota</taxon>
        <taxon>Actinomycetes</taxon>
        <taxon>Micromonosporales</taxon>
        <taxon>Micromonosporaceae</taxon>
        <taxon>Actinoplanes</taxon>
    </lineage>
</organism>
<keyword evidence="6" id="KW-1185">Reference proteome</keyword>
<evidence type="ECO:0000256" key="1">
    <source>
        <dbReference type="ARBA" id="ARBA00023015"/>
    </source>
</evidence>
<reference evidence="5 6" key="1">
    <citation type="submission" date="2020-08" db="EMBL/GenBank/DDBJ databases">
        <title>Whole genome shotgun sequence of Actinoplanes ianthinogenes NBRC 13996.</title>
        <authorList>
            <person name="Komaki H."/>
            <person name="Tamura T."/>
        </authorList>
    </citation>
    <scope>NUCLEOTIDE SEQUENCE [LARGE SCALE GENOMIC DNA]</scope>
    <source>
        <strain evidence="5 6">NBRC 13996</strain>
    </source>
</reference>
<dbReference type="InterPro" id="IPR000835">
    <property type="entry name" value="HTH_MarR-typ"/>
</dbReference>
<dbReference type="Gene3D" id="1.10.10.10">
    <property type="entry name" value="Winged helix-like DNA-binding domain superfamily/Winged helix DNA-binding domain"/>
    <property type="match status" value="1"/>
</dbReference>
<proteinExistence type="predicted"/>
<dbReference type="EMBL" id="AP023356">
    <property type="protein sequence ID" value="BCJ47167.1"/>
    <property type="molecule type" value="Genomic_DNA"/>
</dbReference>
<dbReference type="SMART" id="SM00418">
    <property type="entry name" value="HTH_ARSR"/>
    <property type="match status" value="1"/>
</dbReference>
<dbReference type="Pfam" id="PF12802">
    <property type="entry name" value="MarR_2"/>
    <property type="match status" value="1"/>
</dbReference>
<dbReference type="Proteomes" id="UP000676967">
    <property type="component" value="Chromosome"/>
</dbReference>